<dbReference type="InterPro" id="IPR008030">
    <property type="entry name" value="NmrA-like"/>
</dbReference>
<name>A0ABW0N499_9ACTN</name>
<dbReference type="CDD" id="cd05269">
    <property type="entry name" value="TMR_SDR_a"/>
    <property type="match status" value="1"/>
</dbReference>
<dbReference type="InterPro" id="IPR052718">
    <property type="entry name" value="NmrA-type_oxidoreductase"/>
</dbReference>
<dbReference type="RefSeq" id="WP_345176215.1">
    <property type="nucleotide sequence ID" value="NZ_BAABFQ010000005.1"/>
</dbReference>
<dbReference type="EMBL" id="JBHSMD010000006">
    <property type="protein sequence ID" value="MFC5494755.1"/>
    <property type="molecule type" value="Genomic_DNA"/>
</dbReference>
<gene>
    <name evidence="2" type="ORF">ACFPKY_16700</name>
</gene>
<dbReference type="Gene3D" id="3.40.50.720">
    <property type="entry name" value="NAD(P)-binding Rossmann-like Domain"/>
    <property type="match status" value="1"/>
</dbReference>
<proteinExistence type="predicted"/>
<feature type="domain" description="NmrA-like" evidence="1">
    <location>
        <begin position="2"/>
        <end position="249"/>
    </location>
</feature>
<reference evidence="3" key="1">
    <citation type="journal article" date="2019" name="Int. J. Syst. Evol. Microbiol.">
        <title>The Global Catalogue of Microorganisms (GCM) 10K type strain sequencing project: providing services to taxonomists for standard genome sequencing and annotation.</title>
        <authorList>
            <consortium name="The Broad Institute Genomics Platform"/>
            <consortium name="The Broad Institute Genome Sequencing Center for Infectious Disease"/>
            <person name="Wu L."/>
            <person name="Ma J."/>
        </authorList>
    </citation>
    <scope>NUCLEOTIDE SEQUENCE [LARGE SCALE GENOMIC DNA]</scope>
    <source>
        <strain evidence="3">KACC 13778</strain>
    </source>
</reference>
<dbReference type="EC" id="1.6.5.2" evidence="2"/>
<dbReference type="InterPro" id="IPR036291">
    <property type="entry name" value="NAD(P)-bd_dom_sf"/>
</dbReference>
<dbReference type="GO" id="GO:0003955">
    <property type="term" value="F:NAD(P)H dehydrogenase (quinone) activity"/>
    <property type="evidence" value="ECO:0007669"/>
    <property type="project" value="UniProtKB-EC"/>
</dbReference>
<dbReference type="Pfam" id="PF05368">
    <property type="entry name" value="NmrA"/>
    <property type="match status" value="1"/>
</dbReference>
<comment type="caution">
    <text evidence="2">The sequence shown here is derived from an EMBL/GenBank/DDBJ whole genome shotgun (WGS) entry which is preliminary data.</text>
</comment>
<dbReference type="PANTHER" id="PTHR47129:SF1">
    <property type="entry name" value="NMRA-LIKE DOMAIN-CONTAINING PROTEIN"/>
    <property type="match status" value="1"/>
</dbReference>
<sequence length="287" mass="29147">MTVLVTGASGHLGRLTVLALLDRGVPAADVVATARDLDAVTDLADRGVQVRRADYDDPASLDAAFAGVDRLLLVSSNAVGARVTQHRNVIEAAARAGVDLLAYTSLLRADSSGLGLAAEHIATEDLLKQSGLPVTLLRNGWYLENYTENAGPALATGQVLGAAGDGRISGATRQDFAEAAAVVLAGGEHAGAVYELAGDEAFTMAEYAAALAAATGREITYTDLPAAEYAAALESAGVPAPFAQVLADSDQGVARGDLEDHSGDLSRLIGRSTTGLPEAIGVALSGA</sequence>
<organism evidence="2 3">
    <name type="scientific">Nocardioides caricicola</name>
    <dbReference type="NCBI Taxonomy" id="634770"/>
    <lineage>
        <taxon>Bacteria</taxon>
        <taxon>Bacillati</taxon>
        <taxon>Actinomycetota</taxon>
        <taxon>Actinomycetes</taxon>
        <taxon>Propionibacteriales</taxon>
        <taxon>Nocardioidaceae</taxon>
        <taxon>Nocardioides</taxon>
    </lineage>
</organism>
<accession>A0ABW0N499</accession>
<dbReference type="SUPFAM" id="SSF51735">
    <property type="entry name" value="NAD(P)-binding Rossmann-fold domains"/>
    <property type="match status" value="1"/>
</dbReference>
<evidence type="ECO:0000313" key="3">
    <source>
        <dbReference type="Proteomes" id="UP001595956"/>
    </source>
</evidence>
<evidence type="ECO:0000259" key="1">
    <source>
        <dbReference type="Pfam" id="PF05368"/>
    </source>
</evidence>
<dbReference type="Proteomes" id="UP001595956">
    <property type="component" value="Unassembled WGS sequence"/>
</dbReference>
<keyword evidence="3" id="KW-1185">Reference proteome</keyword>
<dbReference type="Gene3D" id="3.90.25.10">
    <property type="entry name" value="UDP-galactose 4-epimerase, domain 1"/>
    <property type="match status" value="1"/>
</dbReference>
<evidence type="ECO:0000313" key="2">
    <source>
        <dbReference type="EMBL" id="MFC5494755.1"/>
    </source>
</evidence>
<keyword evidence="2" id="KW-0560">Oxidoreductase</keyword>
<protein>
    <submittedName>
        <fullName evidence="2">SDR family oxidoreductase</fullName>
        <ecNumber evidence="2">1.6.5.2</ecNumber>
    </submittedName>
</protein>
<dbReference type="PANTHER" id="PTHR47129">
    <property type="entry name" value="QUINONE OXIDOREDUCTASE 2"/>
    <property type="match status" value="1"/>
</dbReference>